<evidence type="ECO:0000313" key="3">
    <source>
        <dbReference type="EMBL" id="RHZ82615.1"/>
    </source>
</evidence>
<protein>
    <recommendedName>
        <fullName evidence="5">Sequence orphan</fullName>
    </recommendedName>
</protein>
<gene>
    <name evidence="3" type="ORF">Glove_108g6</name>
</gene>
<comment type="caution">
    <text evidence="3">The sequence shown here is derived from an EMBL/GenBank/DDBJ whole genome shotgun (WGS) entry which is preliminary data.</text>
</comment>
<keyword evidence="2" id="KW-0732">Signal</keyword>
<feature type="chain" id="PRO_5017269552" description="Sequence orphan" evidence="2">
    <location>
        <begin position="26"/>
        <end position="468"/>
    </location>
</feature>
<dbReference type="STRING" id="1348612.A0A397J2T6"/>
<evidence type="ECO:0000256" key="1">
    <source>
        <dbReference type="SAM" id="MobiDB-lite"/>
    </source>
</evidence>
<accession>A0A397J2T6</accession>
<dbReference type="EMBL" id="PQFF01000101">
    <property type="protein sequence ID" value="RHZ82615.1"/>
    <property type="molecule type" value="Genomic_DNA"/>
</dbReference>
<organism evidence="3 4">
    <name type="scientific">Diversispora epigaea</name>
    <dbReference type="NCBI Taxonomy" id="1348612"/>
    <lineage>
        <taxon>Eukaryota</taxon>
        <taxon>Fungi</taxon>
        <taxon>Fungi incertae sedis</taxon>
        <taxon>Mucoromycota</taxon>
        <taxon>Glomeromycotina</taxon>
        <taxon>Glomeromycetes</taxon>
        <taxon>Diversisporales</taxon>
        <taxon>Diversisporaceae</taxon>
        <taxon>Diversispora</taxon>
    </lineage>
</organism>
<evidence type="ECO:0000313" key="4">
    <source>
        <dbReference type="Proteomes" id="UP000266861"/>
    </source>
</evidence>
<evidence type="ECO:0008006" key="5">
    <source>
        <dbReference type="Google" id="ProtNLM"/>
    </source>
</evidence>
<dbReference type="AlphaFoldDB" id="A0A397J2T6"/>
<feature type="signal peptide" evidence="2">
    <location>
        <begin position="1"/>
        <end position="25"/>
    </location>
</feature>
<feature type="region of interest" description="Disordered" evidence="1">
    <location>
        <begin position="392"/>
        <end position="425"/>
    </location>
</feature>
<name>A0A397J2T6_9GLOM</name>
<evidence type="ECO:0000256" key="2">
    <source>
        <dbReference type="SAM" id="SignalP"/>
    </source>
</evidence>
<keyword evidence="4" id="KW-1185">Reference proteome</keyword>
<dbReference type="Proteomes" id="UP000266861">
    <property type="component" value="Unassembled WGS sequence"/>
</dbReference>
<dbReference type="OrthoDB" id="73465at2759"/>
<feature type="compositionally biased region" description="Low complexity" evidence="1">
    <location>
        <begin position="415"/>
        <end position="424"/>
    </location>
</feature>
<sequence>MKFNFLFFRFVIILFDISFLSFALTQNCIDIPNPLNKTNRIIRPCHIGKPSNLKSKSKRDENDMCKVDFTCNISDGNLCEKAQKSLYDACQNISSILILKKQITISATFLADSSNYLGATTPSRFYLLRSKDGIVRAYPQALAKQFQLELNDTLSYDIEMIFNPSYEFWFNGDEPISALQYNFFTISLHEIFHGLGFMSFFDNSFAVNYGLSSESISPLPELTSVSGGELFEGFIETIFDRFVYILADSSEPENTKINSFTNITAEFNKFGPPPKNYSNEIEFLKNLSDSPQWKNLTPYLYKKATLQDSIIFVPFNEDVSNGTFLETGIAYNPGSTISHVSSNKYEDTSDFLMVYQTNPGISTESLINEFGDLISPRLKTIMHSIGFLTKDNPIMNEPEPENPESSPSPSPSPSPSSSSTTTNSVTYKNSSTKIYLDTWKLWKFALMILIVYLQTDYFGNFKLIICNE</sequence>
<reference evidence="3 4" key="1">
    <citation type="submission" date="2018-08" db="EMBL/GenBank/DDBJ databases">
        <title>Genome and evolution of the arbuscular mycorrhizal fungus Diversispora epigaea (formerly Glomus versiforme) and its bacterial endosymbionts.</title>
        <authorList>
            <person name="Sun X."/>
            <person name="Fei Z."/>
            <person name="Harrison M."/>
        </authorList>
    </citation>
    <scope>NUCLEOTIDE SEQUENCE [LARGE SCALE GENOMIC DNA]</scope>
    <source>
        <strain evidence="3 4">IT104</strain>
    </source>
</reference>
<proteinExistence type="predicted"/>